<evidence type="ECO:0000313" key="2">
    <source>
        <dbReference type="Proteomes" id="UP000790377"/>
    </source>
</evidence>
<evidence type="ECO:0000313" key="1">
    <source>
        <dbReference type="EMBL" id="KAH7904149.1"/>
    </source>
</evidence>
<proteinExistence type="predicted"/>
<gene>
    <name evidence="1" type="ORF">BJ138DRAFT_1186052</name>
</gene>
<accession>A0ACB7ZSM2</accession>
<dbReference type="EMBL" id="MU268590">
    <property type="protein sequence ID" value="KAH7904149.1"/>
    <property type="molecule type" value="Genomic_DNA"/>
</dbReference>
<reference evidence="1" key="1">
    <citation type="journal article" date="2021" name="New Phytol.">
        <title>Evolutionary innovations through gain and loss of genes in the ectomycorrhizal Boletales.</title>
        <authorList>
            <person name="Wu G."/>
            <person name="Miyauchi S."/>
            <person name="Morin E."/>
            <person name="Kuo A."/>
            <person name="Drula E."/>
            <person name="Varga T."/>
            <person name="Kohler A."/>
            <person name="Feng B."/>
            <person name="Cao Y."/>
            <person name="Lipzen A."/>
            <person name="Daum C."/>
            <person name="Hundley H."/>
            <person name="Pangilinan J."/>
            <person name="Johnson J."/>
            <person name="Barry K."/>
            <person name="LaButti K."/>
            <person name="Ng V."/>
            <person name="Ahrendt S."/>
            <person name="Min B."/>
            <person name="Choi I.G."/>
            <person name="Park H."/>
            <person name="Plett J.M."/>
            <person name="Magnuson J."/>
            <person name="Spatafora J.W."/>
            <person name="Nagy L.G."/>
            <person name="Henrissat B."/>
            <person name="Grigoriev I.V."/>
            <person name="Yang Z.L."/>
            <person name="Xu J."/>
            <person name="Martin F.M."/>
        </authorList>
    </citation>
    <scope>NUCLEOTIDE SEQUENCE</scope>
    <source>
        <strain evidence="1">ATCC 28755</strain>
    </source>
</reference>
<comment type="caution">
    <text evidence="1">The sequence shown here is derived from an EMBL/GenBank/DDBJ whole genome shotgun (WGS) entry which is preliminary data.</text>
</comment>
<keyword evidence="2" id="KW-1185">Reference proteome</keyword>
<dbReference type="Proteomes" id="UP000790377">
    <property type="component" value="Unassembled WGS sequence"/>
</dbReference>
<organism evidence="1 2">
    <name type="scientific">Hygrophoropsis aurantiaca</name>
    <dbReference type="NCBI Taxonomy" id="72124"/>
    <lineage>
        <taxon>Eukaryota</taxon>
        <taxon>Fungi</taxon>
        <taxon>Dikarya</taxon>
        <taxon>Basidiomycota</taxon>
        <taxon>Agaricomycotina</taxon>
        <taxon>Agaricomycetes</taxon>
        <taxon>Agaricomycetidae</taxon>
        <taxon>Boletales</taxon>
        <taxon>Coniophorineae</taxon>
        <taxon>Hygrophoropsidaceae</taxon>
        <taxon>Hygrophoropsis</taxon>
    </lineage>
</organism>
<protein>
    <submittedName>
        <fullName evidence="1">Uncharacterized protein</fullName>
    </submittedName>
</protein>
<name>A0ACB7ZSM2_9AGAM</name>
<sequence>MIAATLGAFSASLCRAFIIYLAHSMWTSTRISVSFPPALMREEPQARSTAHSLRDLPPRTPAPRYRHAAPSGPWPWMDFGSDFGLVHPSPPQGITDKSWRGYPQNLFANWTHDQVKRSKMLTSCSNSGDSSIYMIDVMEDASFVEHPVISVTTEDADEFWDFVEEVRPPDIRVRALFVENMTQPVLKMLGTR</sequence>